<dbReference type="OrthoDB" id="5518345at2759"/>
<protein>
    <recommendedName>
        <fullName evidence="1">Inhibitor I9 domain-containing protein</fullName>
    </recommendedName>
</protein>
<feature type="domain" description="Inhibitor I9" evidence="1">
    <location>
        <begin position="17"/>
        <end position="86"/>
    </location>
</feature>
<gene>
    <name evidence="2" type="ORF">M407DRAFT_242088</name>
</gene>
<accession>A0A0C3L9U3</accession>
<evidence type="ECO:0000259" key="1">
    <source>
        <dbReference type="Pfam" id="PF05922"/>
    </source>
</evidence>
<dbReference type="Gene3D" id="3.30.70.80">
    <property type="entry name" value="Peptidase S8 propeptide/proteinase inhibitor I9"/>
    <property type="match status" value="1"/>
</dbReference>
<dbReference type="InterPro" id="IPR010259">
    <property type="entry name" value="S8pro/Inhibitor_I9"/>
</dbReference>
<dbReference type="AlphaFoldDB" id="A0A0C3L9U3"/>
<keyword evidence="3" id="KW-1185">Reference proteome</keyword>
<dbReference type="Pfam" id="PF05922">
    <property type="entry name" value="Inhibitor_I9"/>
    <property type="match status" value="1"/>
</dbReference>
<evidence type="ECO:0000313" key="2">
    <source>
        <dbReference type="EMBL" id="KIO30683.1"/>
    </source>
</evidence>
<dbReference type="HOGENOM" id="CLU_156026_2_0_1"/>
<name>A0A0C3L9U3_9AGAM</name>
<dbReference type="EMBL" id="KN822969">
    <property type="protein sequence ID" value="KIO30683.1"/>
    <property type="molecule type" value="Genomic_DNA"/>
</dbReference>
<reference evidence="3" key="2">
    <citation type="submission" date="2015-01" db="EMBL/GenBank/DDBJ databases">
        <title>Evolutionary Origins and Diversification of the Mycorrhizal Mutualists.</title>
        <authorList>
            <consortium name="DOE Joint Genome Institute"/>
            <consortium name="Mycorrhizal Genomics Consortium"/>
            <person name="Kohler A."/>
            <person name="Kuo A."/>
            <person name="Nagy L.G."/>
            <person name="Floudas D."/>
            <person name="Copeland A."/>
            <person name="Barry K.W."/>
            <person name="Cichocki N."/>
            <person name="Veneault-Fourrey C."/>
            <person name="LaButti K."/>
            <person name="Lindquist E.A."/>
            <person name="Lipzen A."/>
            <person name="Lundell T."/>
            <person name="Morin E."/>
            <person name="Murat C."/>
            <person name="Riley R."/>
            <person name="Ohm R."/>
            <person name="Sun H."/>
            <person name="Tunlid A."/>
            <person name="Henrissat B."/>
            <person name="Grigoriev I.V."/>
            <person name="Hibbett D.S."/>
            <person name="Martin F."/>
        </authorList>
    </citation>
    <scope>NUCLEOTIDE SEQUENCE [LARGE SCALE GENOMIC DNA]</scope>
    <source>
        <strain evidence="3">MUT 4182</strain>
    </source>
</reference>
<sequence length="100" mass="11204">MLATDFPSAPQGDDTATYIVRLRDNVTQYEMSSFIRDVKGQAGTAAIVNCTFTGVFKGFTARMKPAYMQSLKDHNIIRYIEPNRVFRVGFVDAPPPEPQN</sequence>
<dbReference type="Proteomes" id="UP000054248">
    <property type="component" value="Unassembled WGS sequence"/>
</dbReference>
<proteinExistence type="predicted"/>
<evidence type="ECO:0000313" key="3">
    <source>
        <dbReference type="Proteomes" id="UP000054248"/>
    </source>
</evidence>
<dbReference type="InterPro" id="IPR037045">
    <property type="entry name" value="S8pro/Inhibitor_I9_sf"/>
</dbReference>
<dbReference type="SUPFAM" id="SSF54897">
    <property type="entry name" value="Protease propeptides/inhibitors"/>
    <property type="match status" value="1"/>
</dbReference>
<reference evidence="2 3" key="1">
    <citation type="submission" date="2014-04" db="EMBL/GenBank/DDBJ databases">
        <authorList>
            <consortium name="DOE Joint Genome Institute"/>
            <person name="Kuo A."/>
            <person name="Girlanda M."/>
            <person name="Perotto S."/>
            <person name="Kohler A."/>
            <person name="Nagy L.G."/>
            <person name="Floudas D."/>
            <person name="Copeland A."/>
            <person name="Barry K.W."/>
            <person name="Cichocki N."/>
            <person name="Veneault-Fourrey C."/>
            <person name="LaButti K."/>
            <person name="Lindquist E.A."/>
            <person name="Lipzen A."/>
            <person name="Lundell T."/>
            <person name="Morin E."/>
            <person name="Murat C."/>
            <person name="Sun H."/>
            <person name="Tunlid A."/>
            <person name="Henrissat B."/>
            <person name="Grigoriev I.V."/>
            <person name="Hibbett D.S."/>
            <person name="Martin F."/>
            <person name="Nordberg H.P."/>
            <person name="Cantor M.N."/>
            <person name="Hua S.X."/>
        </authorList>
    </citation>
    <scope>NUCLEOTIDE SEQUENCE [LARGE SCALE GENOMIC DNA]</scope>
    <source>
        <strain evidence="2 3">MUT 4182</strain>
    </source>
</reference>
<organism evidence="2 3">
    <name type="scientific">Tulasnella calospora MUT 4182</name>
    <dbReference type="NCBI Taxonomy" id="1051891"/>
    <lineage>
        <taxon>Eukaryota</taxon>
        <taxon>Fungi</taxon>
        <taxon>Dikarya</taxon>
        <taxon>Basidiomycota</taxon>
        <taxon>Agaricomycotina</taxon>
        <taxon>Agaricomycetes</taxon>
        <taxon>Cantharellales</taxon>
        <taxon>Tulasnellaceae</taxon>
        <taxon>Tulasnella</taxon>
    </lineage>
</organism>